<keyword evidence="6" id="KW-0325">Glycoprotein</keyword>
<evidence type="ECO:0000256" key="3">
    <source>
        <dbReference type="ARBA" id="ARBA00022670"/>
    </source>
</evidence>
<proteinExistence type="inferred from homology"/>
<dbReference type="SUPFAM" id="SSF53474">
    <property type="entry name" value="alpha/beta-Hydrolases"/>
    <property type="match status" value="1"/>
</dbReference>
<dbReference type="GO" id="GO:0000324">
    <property type="term" value="C:fungal-type vacuole"/>
    <property type="evidence" value="ECO:0007669"/>
    <property type="project" value="TreeGrafter"/>
</dbReference>
<dbReference type="InterPro" id="IPR001563">
    <property type="entry name" value="Peptidase_S10"/>
</dbReference>
<evidence type="ECO:0000256" key="5">
    <source>
        <dbReference type="ARBA" id="ARBA00022801"/>
    </source>
</evidence>
<protein>
    <recommendedName>
        <fullName evidence="9">Carboxypeptidase</fullName>
    </recommendedName>
</protein>
<organism evidence="7 8">
    <name type="scientific">Oleoguttula mirabilis</name>
    <dbReference type="NCBI Taxonomy" id="1507867"/>
    <lineage>
        <taxon>Eukaryota</taxon>
        <taxon>Fungi</taxon>
        <taxon>Dikarya</taxon>
        <taxon>Ascomycota</taxon>
        <taxon>Pezizomycotina</taxon>
        <taxon>Dothideomycetes</taxon>
        <taxon>Dothideomycetidae</taxon>
        <taxon>Mycosphaerellales</taxon>
        <taxon>Teratosphaeriaceae</taxon>
        <taxon>Oleoguttula</taxon>
    </lineage>
</organism>
<dbReference type="EMBL" id="JAVFHQ010000047">
    <property type="protein sequence ID" value="KAK4541875.1"/>
    <property type="molecule type" value="Genomic_DNA"/>
</dbReference>
<keyword evidence="2" id="KW-0121">Carboxypeptidase</keyword>
<evidence type="ECO:0000313" key="8">
    <source>
        <dbReference type="Proteomes" id="UP001324427"/>
    </source>
</evidence>
<keyword evidence="3" id="KW-0645">Protease</keyword>
<evidence type="ECO:0000256" key="6">
    <source>
        <dbReference type="ARBA" id="ARBA00023180"/>
    </source>
</evidence>
<evidence type="ECO:0008006" key="9">
    <source>
        <dbReference type="Google" id="ProtNLM"/>
    </source>
</evidence>
<dbReference type="InterPro" id="IPR029058">
    <property type="entry name" value="AB_hydrolase_fold"/>
</dbReference>
<keyword evidence="4" id="KW-0732">Signal</keyword>
<keyword evidence="5" id="KW-0378">Hydrolase</keyword>
<dbReference type="GO" id="GO:0004185">
    <property type="term" value="F:serine-type carboxypeptidase activity"/>
    <property type="evidence" value="ECO:0007669"/>
    <property type="project" value="InterPro"/>
</dbReference>
<dbReference type="GO" id="GO:0006508">
    <property type="term" value="P:proteolysis"/>
    <property type="evidence" value="ECO:0007669"/>
    <property type="project" value="UniProtKB-KW"/>
</dbReference>
<name>A0AAV9JAJ6_9PEZI</name>
<reference evidence="7 8" key="1">
    <citation type="submission" date="2021-11" db="EMBL/GenBank/DDBJ databases">
        <title>Black yeast isolated from Biological Soil Crust.</title>
        <authorList>
            <person name="Kurbessoian T."/>
        </authorList>
    </citation>
    <scope>NUCLEOTIDE SEQUENCE [LARGE SCALE GENOMIC DNA]</scope>
    <source>
        <strain evidence="7 8">CCFEE 5522</strain>
    </source>
</reference>
<dbReference type="PANTHER" id="PTHR11802">
    <property type="entry name" value="SERINE PROTEASE FAMILY S10 SERINE CARBOXYPEPTIDASE"/>
    <property type="match status" value="1"/>
</dbReference>
<comment type="caution">
    <text evidence="7">The sequence shown here is derived from an EMBL/GenBank/DDBJ whole genome shotgun (WGS) entry which is preliminary data.</text>
</comment>
<evidence type="ECO:0000256" key="1">
    <source>
        <dbReference type="ARBA" id="ARBA00009431"/>
    </source>
</evidence>
<comment type="similarity">
    <text evidence="1">Belongs to the peptidase S10 family.</text>
</comment>
<gene>
    <name evidence="7" type="ORF">LTR36_007239</name>
</gene>
<dbReference type="PANTHER" id="PTHR11802:SF189">
    <property type="entry name" value="CARBOXYPEPTIDASE"/>
    <property type="match status" value="1"/>
</dbReference>
<evidence type="ECO:0000313" key="7">
    <source>
        <dbReference type="EMBL" id="KAK4541875.1"/>
    </source>
</evidence>
<keyword evidence="8" id="KW-1185">Reference proteome</keyword>
<dbReference type="Proteomes" id="UP001324427">
    <property type="component" value="Unassembled WGS sequence"/>
</dbReference>
<evidence type="ECO:0000256" key="2">
    <source>
        <dbReference type="ARBA" id="ARBA00022645"/>
    </source>
</evidence>
<dbReference type="Gene3D" id="3.40.50.1820">
    <property type="entry name" value="alpha/beta hydrolase"/>
    <property type="match status" value="1"/>
</dbReference>
<evidence type="ECO:0000256" key="4">
    <source>
        <dbReference type="ARBA" id="ARBA00022729"/>
    </source>
</evidence>
<dbReference type="AlphaFoldDB" id="A0AAV9JAJ6"/>
<accession>A0AAV9JAJ6</accession>
<sequence>MLYVDQPSGVGFSYDVLVNSTLDQLFLGGDLTDTGIVPFDAYNGSVPEANSTFFHGTLPGQSLNHTANNSVIAARALWHFSQVWFADFPEWHTCNKKISVWGNSYAGYSAPAAAVYMQEQNVKIRAGELEDSQVLELDTVGITNGCIDQLYQASLYLDMAYNNTYGLQVINQTIYENGKNDYDKAGGCRDLIVQCRELGDKYDPEQLAINATVNAVCTDAEVYCAANILGLYDIYGNRSDFDMGQYKPDPQPQSYLIGYLNQPWVQQALGVPLNWTADSYANENVVAGISGDATRTAGMKSLEYLLNSGIKVALLYGDRDYRCPWLGAEALSLQANWTGGDAFREAGYQYVHTNDTYNGGVVRQHGLLSFTRVFEAGHDTAWFQPETVSQIFNRVMFDKDVATGQLSTQEPFSNYSTHGPSSSFHIKNTLPPIEPVACYLYYVASSCTVDQYEALVNGTAEIVDFSIVKPAGGGLAIGEAIEV</sequence>
<dbReference type="Pfam" id="PF00450">
    <property type="entry name" value="Peptidase_S10"/>
    <property type="match status" value="1"/>
</dbReference>